<reference evidence="2 3" key="1">
    <citation type="journal article" date="2024" name="Nat. Commun.">
        <title>Phylogenomics reveals the evolutionary origins of lichenization in chlorophyte algae.</title>
        <authorList>
            <person name="Puginier C."/>
            <person name="Libourel C."/>
            <person name="Otte J."/>
            <person name="Skaloud P."/>
            <person name="Haon M."/>
            <person name="Grisel S."/>
            <person name="Petersen M."/>
            <person name="Berrin J.G."/>
            <person name="Delaux P.M."/>
            <person name="Dal Grande F."/>
            <person name="Keller J."/>
        </authorList>
    </citation>
    <scope>NUCLEOTIDE SEQUENCE [LARGE SCALE GENOMIC DNA]</scope>
    <source>
        <strain evidence="2 3">SAG 245.80</strain>
    </source>
</reference>
<comment type="caution">
    <text evidence="2">The sequence shown here is derived from an EMBL/GenBank/DDBJ whole genome shotgun (WGS) entry which is preliminary data.</text>
</comment>
<dbReference type="EMBL" id="JALJOU010000004">
    <property type="protein sequence ID" value="KAK9844181.1"/>
    <property type="molecule type" value="Genomic_DNA"/>
</dbReference>
<dbReference type="Proteomes" id="UP001445335">
    <property type="component" value="Unassembled WGS sequence"/>
</dbReference>
<dbReference type="AlphaFoldDB" id="A0AAW1SF06"/>
<sequence>MLGVSRFARRKQGAQACRVKAPENVHWMLQEAQPLPLKGPVHHSKHCGAVAVGQFEMGVRRRRAGASFGRACGAYTPRPSAFLRGHSQAPLPPPGPPTRKRCVRCAPAEGEPEVALDPEEQRAVPLAT</sequence>
<accession>A0AAW1SF06</accession>
<evidence type="ECO:0000256" key="1">
    <source>
        <dbReference type="SAM" id="MobiDB-lite"/>
    </source>
</evidence>
<evidence type="ECO:0000313" key="3">
    <source>
        <dbReference type="Proteomes" id="UP001445335"/>
    </source>
</evidence>
<keyword evidence="3" id="KW-1185">Reference proteome</keyword>
<feature type="region of interest" description="Disordered" evidence="1">
    <location>
        <begin position="106"/>
        <end position="128"/>
    </location>
</feature>
<name>A0AAW1SF06_9CHLO</name>
<proteinExistence type="predicted"/>
<gene>
    <name evidence="2" type="ORF">WJX81_007233</name>
</gene>
<protein>
    <submittedName>
        <fullName evidence="2">Uncharacterized protein</fullName>
    </submittedName>
</protein>
<organism evidence="2 3">
    <name type="scientific">Elliptochloris bilobata</name>
    <dbReference type="NCBI Taxonomy" id="381761"/>
    <lineage>
        <taxon>Eukaryota</taxon>
        <taxon>Viridiplantae</taxon>
        <taxon>Chlorophyta</taxon>
        <taxon>core chlorophytes</taxon>
        <taxon>Trebouxiophyceae</taxon>
        <taxon>Trebouxiophyceae incertae sedis</taxon>
        <taxon>Elliptochloris clade</taxon>
        <taxon>Elliptochloris</taxon>
    </lineage>
</organism>
<evidence type="ECO:0000313" key="2">
    <source>
        <dbReference type="EMBL" id="KAK9844181.1"/>
    </source>
</evidence>